<dbReference type="GO" id="GO:0005576">
    <property type="term" value="C:extracellular region"/>
    <property type="evidence" value="ECO:0007669"/>
    <property type="project" value="UniProtKB-SubCell"/>
</dbReference>
<dbReference type="Gene3D" id="3.20.20.80">
    <property type="entry name" value="Glycosidases"/>
    <property type="match status" value="1"/>
</dbReference>
<dbReference type="Pfam" id="PF00942">
    <property type="entry name" value="CBM_3"/>
    <property type="match status" value="2"/>
</dbReference>
<dbReference type="SUPFAM" id="SSF51445">
    <property type="entry name" value="(Trans)glycosidases"/>
    <property type="match status" value="1"/>
</dbReference>
<dbReference type="RefSeq" id="WP_095074324.1">
    <property type="nucleotide sequence ID" value="NZ_LT899436.1"/>
</dbReference>
<organism evidence="11 12">
    <name type="scientific">Tenacibaculum jejuense</name>
    <dbReference type="NCBI Taxonomy" id="584609"/>
    <lineage>
        <taxon>Bacteria</taxon>
        <taxon>Pseudomonadati</taxon>
        <taxon>Bacteroidota</taxon>
        <taxon>Flavobacteriia</taxon>
        <taxon>Flavobacteriales</taxon>
        <taxon>Flavobacteriaceae</taxon>
        <taxon>Tenacibaculum</taxon>
    </lineage>
</organism>
<dbReference type="Proteomes" id="UP000215214">
    <property type="component" value="Chromosome TJEJU"/>
</dbReference>
<dbReference type="GO" id="GO:0030248">
    <property type="term" value="F:cellulose binding"/>
    <property type="evidence" value="ECO:0007669"/>
    <property type="project" value="InterPro"/>
</dbReference>
<evidence type="ECO:0000259" key="10">
    <source>
        <dbReference type="PROSITE" id="PS51172"/>
    </source>
</evidence>
<evidence type="ECO:0000259" key="9">
    <source>
        <dbReference type="PROSITE" id="PS50093"/>
    </source>
</evidence>
<dbReference type="CDD" id="cd00146">
    <property type="entry name" value="PKD"/>
    <property type="match status" value="2"/>
</dbReference>
<dbReference type="SMART" id="SM01067">
    <property type="entry name" value="CBM_3"/>
    <property type="match status" value="2"/>
</dbReference>
<dbReference type="InterPro" id="IPR001956">
    <property type="entry name" value="CBM3"/>
</dbReference>
<evidence type="ECO:0000256" key="1">
    <source>
        <dbReference type="ARBA" id="ARBA00000966"/>
    </source>
</evidence>
<dbReference type="PROSITE" id="PS00659">
    <property type="entry name" value="GLYCOSYL_HYDROL_F5"/>
    <property type="match status" value="1"/>
</dbReference>
<dbReference type="InterPro" id="IPR017853">
    <property type="entry name" value="GH"/>
</dbReference>
<dbReference type="InterPro" id="IPR008965">
    <property type="entry name" value="CBM2/CBM3_carb-bd_dom_sf"/>
</dbReference>
<dbReference type="OrthoDB" id="9801493at2"/>
<evidence type="ECO:0000313" key="11">
    <source>
        <dbReference type="EMBL" id="SNR17256.1"/>
    </source>
</evidence>
<gene>
    <name evidence="11" type="ORF">TJEJU_3613</name>
</gene>
<dbReference type="InterPro" id="IPR013783">
    <property type="entry name" value="Ig-like_fold"/>
</dbReference>
<feature type="domain" description="CBM3" evidence="10">
    <location>
        <begin position="481"/>
        <end position="630"/>
    </location>
</feature>
<feature type="chain" id="PRO_5013280376" evidence="8">
    <location>
        <begin position="25"/>
        <end position="1046"/>
    </location>
</feature>
<dbReference type="PANTHER" id="PTHR31451:SF39">
    <property type="entry name" value="MANNAN ENDO-1,4-BETA-MANNOSIDASE 1"/>
    <property type="match status" value="1"/>
</dbReference>
<keyword evidence="7" id="KW-0326">Glycosidase</keyword>
<evidence type="ECO:0000256" key="3">
    <source>
        <dbReference type="ARBA" id="ARBA00004613"/>
    </source>
</evidence>
<dbReference type="InterPro" id="IPR022409">
    <property type="entry name" value="PKD/Chitinase_dom"/>
</dbReference>
<dbReference type="InterPro" id="IPR045053">
    <property type="entry name" value="MAN-like"/>
</dbReference>
<dbReference type="InterPro" id="IPR001547">
    <property type="entry name" value="Glyco_hydro_5"/>
</dbReference>
<dbReference type="Pfam" id="PF17957">
    <property type="entry name" value="Big_7"/>
    <property type="match status" value="1"/>
</dbReference>
<dbReference type="Gene3D" id="2.60.40.710">
    <property type="entry name" value="Endoglucanase-like"/>
    <property type="match status" value="2"/>
</dbReference>
<protein>
    <submittedName>
        <fullName evidence="11">Uncharacterized protein</fullName>
    </submittedName>
</protein>
<dbReference type="SUPFAM" id="SSF49384">
    <property type="entry name" value="Carbohydrate-binding domain"/>
    <property type="match status" value="2"/>
</dbReference>
<evidence type="ECO:0000256" key="8">
    <source>
        <dbReference type="SAM" id="SignalP"/>
    </source>
</evidence>
<reference evidence="11 12" key="1">
    <citation type="submission" date="2017-07" db="EMBL/GenBank/DDBJ databases">
        <authorList>
            <person name="Sun Z.S."/>
            <person name="Albrecht U."/>
            <person name="Echele G."/>
            <person name="Lee C.C."/>
        </authorList>
    </citation>
    <scope>NUCLEOTIDE SEQUENCE [LARGE SCALE GENOMIC DNA]</scope>
    <source>
        <strain evidence="12">type strain: KCTC 22618</strain>
    </source>
</reference>
<dbReference type="PROSITE" id="PS50093">
    <property type="entry name" value="PKD"/>
    <property type="match status" value="2"/>
</dbReference>
<dbReference type="SUPFAM" id="SSF49299">
    <property type="entry name" value="PKD domain"/>
    <property type="match status" value="2"/>
</dbReference>
<dbReference type="Gene3D" id="2.60.40.10">
    <property type="entry name" value="Immunoglobulins"/>
    <property type="match status" value="3"/>
</dbReference>
<evidence type="ECO:0000256" key="2">
    <source>
        <dbReference type="ARBA" id="ARBA00001678"/>
    </source>
</evidence>
<evidence type="ECO:0000256" key="5">
    <source>
        <dbReference type="ARBA" id="ARBA00022729"/>
    </source>
</evidence>
<dbReference type="PANTHER" id="PTHR31451">
    <property type="match status" value="1"/>
</dbReference>
<accession>A0A238UE21</accession>
<dbReference type="SMART" id="SM00089">
    <property type="entry name" value="PKD"/>
    <property type="match status" value="2"/>
</dbReference>
<dbReference type="EMBL" id="LT899436">
    <property type="protein sequence ID" value="SNR17256.1"/>
    <property type="molecule type" value="Genomic_DNA"/>
</dbReference>
<dbReference type="NCBIfam" id="TIGR04183">
    <property type="entry name" value="Por_Secre_tail"/>
    <property type="match status" value="1"/>
</dbReference>
<keyword evidence="12" id="KW-1185">Reference proteome</keyword>
<dbReference type="Pfam" id="PF18962">
    <property type="entry name" value="Por_Secre_tail"/>
    <property type="match status" value="1"/>
</dbReference>
<feature type="domain" description="CBM3" evidence="10">
    <location>
        <begin position="809"/>
        <end position="957"/>
    </location>
</feature>
<evidence type="ECO:0000313" key="12">
    <source>
        <dbReference type="Proteomes" id="UP000215214"/>
    </source>
</evidence>
<evidence type="ECO:0000256" key="4">
    <source>
        <dbReference type="ARBA" id="ARBA00022525"/>
    </source>
</evidence>
<feature type="domain" description="PKD" evidence="9">
    <location>
        <begin position="722"/>
        <end position="810"/>
    </location>
</feature>
<dbReference type="KEGG" id="tje:TJEJU_3613"/>
<keyword evidence="6" id="KW-0378">Hydrolase</keyword>
<comment type="catalytic activity">
    <reaction evidence="2">
        <text>Random hydrolysis of (1-&gt;4)-beta-D-mannosidic linkages in mannans, galactomannans and glucomannans.</text>
        <dbReference type="EC" id="3.2.1.78"/>
    </reaction>
</comment>
<comment type="subcellular location">
    <subcellularLocation>
        <location evidence="3">Secreted</location>
    </subcellularLocation>
</comment>
<dbReference type="InterPro" id="IPR018087">
    <property type="entry name" value="Glyco_hydro_5_CS"/>
</dbReference>
<dbReference type="InterPro" id="IPR036966">
    <property type="entry name" value="CBM3_sf"/>
</dbReference>
<dbReference type="PROSITE" id="PS51172">
    <property type="entry name" value="CBM3"/>
    <property type="match status" value="2"/>
</dbReference>
<proteinExistence type="predicted"/>
<dbReference type="Pfam" id="PF18911">
    <property type="entry name" value="PKD_4"/>
    <property type="match status" value="2"/>
</dbReference>
<evidence type="ECO:0000256" key="6">
    <source>
        <dbReference type="ARBA" id="ARBA00022801"/>
    </source>
</evidence>
<feature type="signal peptide" evidence="8">
    <location>
        <begin position="1"/>
        <end position="24"/>
    </location>
</feature>
<comment type="catalytic activity">
    <reaction evidence="1">
        <text>Endohydrolysis of (1-&gt;4)-beta-D-glucosidic linkages in cellulose, lichenin and cereal beta-D-glucans.</text>
        <dbReference type="EC" id="3.2.1.4"/>
    </reaction>
</comment>
<dbReference type="Pfam" id="PF26410">
    <property type="entry name" value="GH5_mannosidase"/>
    <property type="match status" value="1"/>
</dbReference>
<dbReference type="InterPro" id="IPR026444">
    <property type="entry name" value="Secre_tail"/>
</dbReference>
<dbReference type="GO" id="GO:0005975">
    <property type="term" value="P:carbohydrate metabolic process"/>
    <property type="evidence" value="ECO:0007669"/>
    <property type="project" value="InterPro"/>
</dbReference>
<keyword evidence="4" id="KW-0964">Secreted</keyword>
<sequence>MKSLFLKALASAMVLLLSSLYSNAQTNKNTSGFVYAEGDKFMLNGQPFYISGANVYDFFTYGSSSGDIETQFMDKERIDAHMRRLYVNGIRVIRIWGFSHEEWHGFEPEKGVYSEAQFSLFDYIVKSAEANGIKLIIALENYWNDYGGIKDRLKWEGIEVEGAGTHDQGQFFTNASAIQGYKDYVEYFITRVNHYDGVAYKDDPTILAWELMNEPRYQGFGDDLTSDVLRAWVDDMGAFIKNIDSNHLLGTGLEAHGLKYGFGGDEGNDFIKIHESPYIDFTSAHPYIRESWSNFTLDETMALVCQWADESHDMIKKPLYIGEFNVERIERSEWWEEIYGFIEKKKIGGSAFWWFPDDRTPRDKFAVFEGDVELDIYKRHAQKMEEMSGGEVIYLSLMSPKSGDVYVSGSSVKIATNLINASNSVAKVAFYADGVLLGEDTTAPFEFEANLPDGNHVITSIATGVNGNTKTSSGRTIQVGGEGVVELEYKNASIATVTNIIKPHFRIKNNASTPVNYEDLSIRYWFNSDDDQDINFFTDYAKIGSSNVNGKFVTVSGDSKYLEITFDAAAGSLGSDENSGRIEGKFANQTWSDMNQANDYSYNATQNDFAVWNRVTLYLNGKLISGIEPSGDINQAPIAVISATPISGNEPLSVTLDATGSSDPEGDVLTYEWDLGNGVTATDAIFTYEFTQSGAYEVTLRVSDGTSTSVAKETITVNSTEVVASFTADQLQGVAPLTVNFDASASSDPTGNSLTYTWDFGDTTTATGIIVAKTYDTPGDYLVTLTVDNGIVSPVSISKTIKVTEEVTNASLMVEYTDGGRANASDNMVNPHLRIVNNGDQAVDLSMLTVRYWFTSEDNNNLNFWCDWAQLGSSFVNGTFGVANGMDYLELSFETSAGSIASSGNTGPIQARFSKTNWSPFNELNDYSYDATATSYSANDKITLYSNGTLVWGTEPTSAITAQSNEDIMLSKATLYPNPAVDQVTIKMDENLNDLTIKILNLSGLPVVNSSSKNLRVDGLADGLYIVEITNPKTQRIVRKRLIIKR</sequence>
<name>A0A238UE21_9FLAO</name>
<evidence type="ECO:0000256" key="7">
    <source>
        <dbReference type="ARBA" id="ARBA00023295"/>
    </source>
</evidence>
<dbReference type="InterPro" id="IPR000601">
    <property type="entry name" value="PKD_dom"/>
</dbReference>
<dbReference type="InterPro" id="IPR035986">
    <property type="entry name" value="PKD_dom_sf"/>
</dbReference>
<keyword evidence="5 8" id="KW-0732">Signal</keyword>
<dbReference type="GO" id="GO:0016985">
    <property type="term" value="F:mannan endo-1,4-beta-mannosidase activity"/>
    <property type="evidence" value="ECO:0007669"/>
    <property type="project" value="TreeGrafter"/>
</dbReference>
<dbReference type="AlphaFoldDB" id="A0A238UE21"/>
<feature type="domain" description="PKD" evidence="9">
    <location>
        <begin position="637"/>
        <end position="717"/>
    </location>
</feature>